<dbReference type="InterPro" id="IPR000873">
    <property type="entry name" value="AMP-dep_synth/lig_dom"/>
</dbReference>
<dbReference type="InterPro" id="IPR045851">
    <property type="entry name" value="AMP-bd_C_sf"/>
</dbReference>
<dbReference type="STRING" id="98403.A0A151GX85"/>
<dbReference type="InterPro" id="IPR020845">
    <property type="entry name" value="AMP-binding_CS"/>
</dbReference>
<reference evidence="7 8" key="1">
    <citation type="journal article" date="2016" name="Sci. Rep.">
        <title>Insights into Adaptations to a Near-Obligate Nematode Endoparasitic Lifestyle from the Finished Genome of Drechmeria coniospora.</title>
        <authorList>
            <person name="Zhang L."/>
            <person name="Zhou Z."/>
            <person name="Guo Q."/>
            <person name="Fokkens L."/>
            <person name="Miskei M."/>
            <person name="Pocsi I."/>
            <person name="Zhang W."/>
            <person name="Chen M."/>
            <person name="Wang L."/>
            <person name="Sun Y."/>
            <person name="Donzelli B.G."/>
            <person name="Gibson D.M."/>
            <person name="Nelson D.R."/>
            <person name="Luo J.G."/>
            <person name="Rep M."/>
            <person name="Liu H."/>
            <person name="Yang S."/>
            <person name="Wang J."/>
            <person name="Krasnoff S.B."/>
            <person name="Xu Y."/>
            <person name="Molnar I."/>
            <person name="Lin M."/>
        </authorList>
    </citation>
    <scope>NUCLEOTIDE SEQUENCE [LARGE SCALE GENOMIC DNA]</scope>
    <source>
        <strain evidence="7 8">ARSEF 6962</strain>
    </source>
</reference>
<feature type="domain" description="Carrier" evidence="6">
    <location>
        <begin position="1895"/>
        <end position="1971"/>
    </location>
</feature>
<proteinExistence type="inferred from homology"/>
<dbReference type="PROSITE" id="PS00455">
    <property type="entry name" value="AMP_BINDING"/>
    <property type="match status" value="2"/>
</dbReference>
<comment type="similarity">
    <text evidence="4">Belongs to the NRP synthetase family.</text>
</comment>
<dbReference type="GO" id="GO:0005737">
    <property type="term" value="C:cytoplasm"/>
    <property type="evidence" value="ECO:0007669"/>
    <property type="project" value="TreeGrafter"/>
</dbReference>
<dbReference type="InterPro" id="IPR020806">
    <property type="entry name" value="PKS_PP-bd"/>
</dbReference>
<dbReference type="InterPro" id="IPR042099">
    <property type="entry name" value="ANL_N_sf"/>
</dbReference>
<feature type="region of interest" description="Disordered" evidence="5">
    <location>
        <begin position="421"/>
        <end position="440"/>
    </location>
</feature>
<feature type="domain" description="Carrier" evidence="6">
    <location>
        <begin position="812"/>
        <end position="888"/>
    </location>
</feature>
<feature type="region of interest" description="Disordered" evidence="5">
    <location>
        <begin position="167"/>
        <end position="201"/>
    </location>
</feature>
<sequence length="2436" mass="270992">MASPHKHNEEVWPSECWQSVLEEVYIEPCDPAASVTVQESRLNNAIKHILTLPQRRPLNVTALTLLRAAWSLIISRMANSDHAAFNILQSTTSETPPVPISRRVQTLASQSVLDYLQIFGQQGAVTVPSEQQDTQQQVRSPLQETENSADRQQQQVCTFQFLMAHPTTTAKQPSPSPSPDAGANENARTSKNTDMDTRSESRGLTRVLTLNVLSHSDDMLAEASFDVAKISPWFVRQLLERLDFVITQLAVSVAQDTLQTISMLTKQDEVAIWRWNGAVPCSFERCVHKVFEERVTLQPEAISVSAWDGELSYADLDWNSTLLAHKLIDLGVGDEPDMVVPLCFEKSMWTTVALFAVLKAGGAFLLLDPSLPEKRLQFMVEHVEASLILSSNAEEPLSARLAKQVLPVHQGLLSKLAHQGYEDGDQRKNPSPDRSSPSSVAYVTFTSGSTGAPKCVLVSHANLASALHHQLGPMGLTDTSRVLDFASYSFTTSVSNVCCTLAAGACLCVPSEEDRRDRLQESIQSFQATFIDITPSVARLLVPKEVPTLDTVILGGEMLRKGDIERWWGRVKLIHLYGQSECTSNGTINHEASSAQDVLHIGKGAGLTTWVVNPDDHNVLLPPGCIGELLFEGPLVGQGYLRNPEQSAASFIKDPPWLLRRASGRPVFVGRKDTQVKLRGQRVELGEVEFWVRNCLADKTVQQVVAEVIDPHGDESARTLVAFLHINEKDAAKFVDDVDDVTGRLLVIPSDVEDQLAAHLPSYMVPTAFFPMRELPMTVTGKLDRLRLRDIGGFLSVEKLAELRTASGPKRQPSSLTEKSMLKTWAQVLNIPYGKIGLDDSFFHLGGDSITAIRLVAEARKENIYLTVADVFRHPILHQLVQTCLVTAGMRGQEAYIRPFHLLPPRIRIRDFIEGIADQYSLDRSLIRDAYPCTPLQEGLMSLACKRPGNYMNHEVLELRCHVPVRRFRAAWEQAFRSLPILRTRIVQHDDLGLLQLVVDGTISWRTATNLDDYLATDREQFMSLGDPLTRYALIQHDSGNTTFVWTVHHALYDGWSIGLILDAVRQAIPGYRIATGPQPQTFIKHIMDIDNEATSTFWLTSLADFESDPCPRLPSPMYEPVSDKVIEHQFSLKLGRHSKDITTSTLVRAAWALVLSRVSNTEDVVFGVTVSGRQAPVSGIDILVAPTFATVPVRVRTDGARKVSEYLKQLQREAVDMIPFEHAGLLGISQLSPDCERACKFQSLLVIQPQRAPVADEDLGTWRAVIQQHWFNTFALMLEIRLGIDNLTITAAFDSHVLDPWLVQKLLTRLELVIQKLDIAGGEKSLSEIDVMTVSDLEQIWEWNRDVPEAEESLVHDKFQSRVREQPNAPAIRAWDAELSYKELDYWSTDLAERLSKSKHLIEPNTLIPLCFGKSAWTPVAMLAVLKMGAAFVLLDPSLPTDRLEAILDQLAAKNILCSPATAKLSFQLSGQIIQFTPGAAQFINVTTPPRPSRVDFAESPTSASTMVVLFTSGTTGKPKGVVISHQNYCANLKHQLHLLGFTQDSLVFDFASYAFDVSVHNVFATLISGGCLCIPSEDDRRSNIAHAMMQMETTIANLTPSVARLIDPATVPCLKTLILSGEAVRVEDVMPWWDRVRVINAYGPAECNISTINGQSSSPQGAIHVGKGAGTVTWVVDPSNHNTLLPPGHTGELLLEGPLVGCGYLNDAEATAKAFIQDPAWLVRGGAGVPGRRGRLYKTGDLVRYNDDGSLNFISRKDTQVKIHGQRVELGDIEHWVQHCVKSAKQVTVELVSATNEAQTPMLVAFLQIEDSNAIADSDPSKCRPYLVSSEIRARLAEHLPGYMIPSVFLQLRQLPLTPTGKTNRKSLHKLCGDFTKWSLSTLQDFCRNSRREVESLVERQIQAVWAQVLGIDPSHIGADDSFIALGGSSISAMKMASEARKIGLRLTVADIFRCPTLAGLASHASLADCASPAIDVESSSTIPRLSRRGFIEQSIAQERLWLLRHQQPRFVQQTAWAVRMRGPLQPVALNKALLALNRRHEILRTTFATDDGVHKQRISDVESGQLHIVDMDTSSSPSSSRHEERGRLEDILQQLRMLPIDLETEPGWRVTLYSLGQEEYVCLIVMHPMVSDGWSADVFRRELTLFYSATIHQDDPLAEVDALPIQYGDYSTWQRLQEHTHKRQLGYWAEQLRSSRPAEIPCDKPRPTTLSGRTDGQEVRISGPLFHQLNGFRKSREVTLFVFLLAAFRVTHYLLSDESDATIGTSNANRTRWEVRDLMGPLVNLQGIRIKVEKGDSFEELVRRVEATTIASFSNQDVPFERIASRLQANSDLSRHPLFQIIFAVHTRKDLGQFSLEGMETIPIPMAVTSRFDLEFHLYQEDDGLQGNAIFSTDLYHPKTVENMLSVFRTVLERAIANPAVAISSWTLPVEDE</sequence>
<dbReference type="GO" id="GO:0044550">
    <property type="term" value="P:secondary metabolite biosynthetic process"/>
    <property type="evidence" value="ECO:0007669"/>
    <property type="project" value="TreeGrafter"/>
</dbReference>
<evidence type="ECO:0000256" key="4">
    <source>
        <dbReference type="ARBA" id="ARBA00029454"/>
    </source>
</evidence>
<evidence type="ECO:0000313" key="8">
    <source>
        <dbReference type="Proteomes" id="UP000076580"/>
    </source>
</evidence>
<dbReference type="Proteomes" id="UP000076580">
    <property type="component" value="Chromosome 01"/>
</dbReference>
<dbReference type="InParanoid" id="A0A151GX85"/>
<dbReference type="PANTHER" id="PTHR45527">
    <property type="entry name" value="NONRIBOSOMAL PEPTIDE SYNTHETASE"/>
    <property type="match status" value="1"/>
</dbReference>
<accession>A0A151GX85</accession>
<name>A0A151GX85_DRECN</name>
<dbReference type="CDD" id="cd19545">
    <property type="entry name" value="FUM14_C_NRPS-like"/>
    <property type="match status" value="1"/>
</dbReference>
<dbReference type="Pfam" id="PF00550">
    <property type="entry name" value="PP-binding"/>
    <property type="match status" value="2"/>
</dbReference>
<dbReference type="FunFam" id="3.30.300.30:FF:000015">
    <property type="entry name" value="Nonribosomal peptide synthase SidD"/>
    <property type="match status" value="2"/>
</dbReference>
<keyword evidence="1" id="KW-0596">Phosphopantetheine</keyword>
<dbReference type="SMART" id="SM00823">
    <property type="entry name" value="PKS_PP"/>
    <property type="match status" value="2"/>
</dbReference>
<protein>
    <recommendedName>
        <fullName evidence="6">Carrier domain-containing protein</fullName>
    </recommendedName>
</protein>
<evidence type="ECO:0000256" key="2">
    <source>
        <dbReference type="ARBA" id="ARBA00022553"/>
    </source>
</evidence>
<dbReference type="Gene3D" id="1.10.1200.10">
    <property type="entry name" value="ACP-like"/>
    <property type="match status" value="2"/>
</dbReference>
<evidence type="ECO:0000313" key="7">
    <source>
        <dbReference type="EMBL" id="KYK61717.1"/>
    </source>
</evidence>
<dbReference type="Pfam" id="PF00501">
    <property type="entry name" value="AMP-binding"/>
    <property type="match status" value="2"/>
</dbReference>
<dbReference type="PANTHER" id="PTHR45527:SF3">
    <property type="entry name" value="SIDEROPHORE SYNTHETASE (EUROFUNG)"/>
    <property type="match status" value="1"/>
</dbReference>
<dbReference type="InterPro" id="IPR001242">
    <property type="entry name" value="Condensation_dom"/>
</dbReference>
<gene>
    <name evidence="7" type="ORF">DCS_02860</name>
</gene>
<dbReference type="SUPFAM" id="SSF47336">
    <property type="entry name" value="ACP-like"/>
    <property type="match status" value="2"/>
</dbReference>
<dbReference type="EMBL" id="LAYC01000001">
    <property type="protein sequence ID" value="KYK61717.1"/>
    <property type="molecule type" value="Genomic_DNA"/>
</dbReference>
<dbReference type="SUPFAM" id="SSF52777">
    <property type="entry name" value="CoA-dependent acyltransferases"/>
    <property type="match status" value="5"/>
</dbReference>
<evidence type="ECO:0000256" key="5">
    <source>
        <dbReference type="SAM" id="MobiDB-lite"/>
    </source>
</evidence>
<organism evidence="7 8">
    <name type="scientific">Drechmeria coniospora</name>
    <name type="common">Nematophagous fungus</name>
    <name type="synonym">Meria coniospora</name>
    <dbReference type="NCBI Taxonomy" id="98403"/>
    <lineage>
        <taxon>Eukaryota</taxon>
        <taxon>Fungi</taxon>
        <taxon>Dikarya</taxon>
        <taxon>Ascomycota</taxon>
        <taxon>Pezizomycotina</taxon>
        <taxon>Sordariomycetes</taxon>
        <taxon>Hypocreomycetidae</taxon>
        <taxon>Hypocreales</taxon>
        <taxon>Ophiocordycipitaceae</taxon>
        <taxon>Drechmeria</taxon>
    </lineage>
</organism>
<dbReference type="SUPFAM" id="SSF56801">
    <property type="entry name" value="Acetyl-CoA synthetase-like"/>
    <property type="match status" value="2"/>
</dbReference>
<dbReference type="InterPro" id="IPR009081">
    <property type="entry name" value="PP-bd_ACP"/>
</dbReference>
<dbReference type="GO" id="GO:0016874">
    <property type="term" value="F:ligase activity"/>
    <property type="evidence" value="ECO:0007669"/>
    <property type="project" value="UniProtKB-KW"/>
</dbReference>
<dbReference type="FunFam" id="3.30.559.30:FF:000003">
    <property type="entry name" value="Nonribosomal peptide synthase SidD"/>
    <property type="match status" value="1"/>
</dbReference>
<dbReference type="Gene3D" id="3.40.50.12780">
    <property type="entry name" value="N-terminal domain of ligase-like"/>
    <property type="match status" value="2"/>
</dbReference>
<dbReference type="Gene3D" id="3.30.559.10">
    <property type="entry name" value="Chloramphenicol acetyltransferase-like domain"/>
    <property type="match status" value="2"/>
</dbReference>
<keyword evidence="2" id="KW-0597">Phosphoprotein</keyword>
<dbReference type="NCBIfam" id="TIGR01733">
    <property type="entry name" value="AA-adenyl-dom"/>
    <property type="match status" value="1"/>
</dbReference>
<evidence type="ECO:0000256" key="3">
    <source>
        <dbReference type="ARBA" id="ARBA00022598"/>
    </source>
</evidence>
<dbReference type="FunFam" id="1.10.1200.10:FF:000005">
    <property type="entry name" value="Nonribosomal peptide synthetase 1"/>
    <property type="match status" value="2"/>
</dbReference>
<dbReference type="PROSITE" id="PS00012">
    <property type="entry name" value="PHOSPHOPANTETHEINE"/>
    <property type="match status" value="2"/>
</dbReference>
<dbReference type="GeneID" id="63715503"/>
<dbReference type="Pfam" id="PF00668">
    <property type="entry name" value="Condensation"/>
    <property type="match status" value="2"/>
</dbReference>
<feature type="compositionally biased region" description="Basic and acidic residues" evidence="5">
    <location>
        <begin position="421"/>
        <end position="431"/>
    </location>
</feature>
<evidence type="ECO:0000256" key="1">
    <source>
        <dbReference type="ARBA" id="ARBA00022450"/>
    </source>
</evidence>
<dbReference type="GO" id="GO:0031177">
    <property type="term" value="F:phosphopantetheine binding"/>
    <property type="evidence" value="ECO:0007669"/>
    <property type="project" value="InterPro"/>
</dbReference>
<dbReference type="GO" id="GO:0043041">
    <property type="term" value="P:amino acid activation for nonribosomal peptide biosynthetic process"/>
    <property type="evidence" value="ECO:0007669"/>
    <property type="project" value="TreeGrafter"/>
</dbReference>
<dbReference type="Gene3D" id="3.30.559.30">
    <property type="entry name" value="Nonribosomal peptide synthetase, condensation domain"/>
    <property type="match status" value="3"/>
</dbReference>
<dbReference type="InterPro" id="IPR036736">
    <property type="entry name" value="ACP-like_sf"/>
</dbReference>
<dbReference type="RefSeq" id="XP_040661069.1">
    <property type="nucleotide sequence ID" value="XM_040800186.1"/>
</dbReference>
<dbReference type="PROSITE" id="PS50075">
    <property type="entry name" value="CARRIER"/>
    <property type="match status" value="2"/>
</dbReference>
<dbReference type="CDD" id="cd05918">
    <property type="entry name" value="A_NRPS_SidN3_like"/>
    <property type="match status" value="2"/>
</dbReference>
<keyword evidence="3" id="KW-0436">Ligase</keyword>
<dbReference type="Gene3D" id="3.30.300.30">
    <property type="match status" value="2"/>
</dbReference>
<dbReference type="CDD" id="cd19531">
    <property type="entry name" value="LCL_NRPS-like"/>
    <property type="match status" value="1"/>
</dbReference>
<dbReference type="InterPro" id="IPR006162">
    <property type="entry name" value="Ppantetheine_attach_site"/>
</dbReference>
<feature type="compositionally biased region" description="Basic and acidic residues" evidence="5">
    <location>
        <begin position="191"/>
        <end position="201"/>
    </location>
</feature>
<comment type="caution">
    <text evidence="7">The sequence shown here is derived from an EMBL/GenBank/DDBJ whole genome shotgun (WGS) entry which is preliminary data.</text>
</comment>
<keyword evidence="8" id="KW-1185">Reference proteome</keyword>
<evidence type="ECO:0000259" key="6">
    <source>
        <dbReference type="PROSITE" id="PS50075"/>
    </source>
</evidence>
<dbReference type="InterPro" id="IPR010071">
    <property type="entry name" value="AA_adenyl_dom"/>
</dbReference>
<feature type="region of interest" description="Disordered" evidence="5">
    <location>
        <begin position="127"/>
        <end position="150"/>
    </location>
</feature>
<dbReference type="InterPro" id="IPR023213">
    <property type="entry name" value="CAT-like_dom_sf"/>
</dbReference>